<feature type="transmembrane region" description="Helical" evidence="1">
    <location>
        <begin position="12"/>
        <end position="30"/>
    </location>
</feature>
<organism evidence="2 3">
    <name type="scientific">Thermococcus celer Vu 13 = JCM 8558</name>
    <dbReference type="NCBI Taxonomy" id="1293037"/>
    <lineage>
        <taxon>Archaea</taxon>
        <taxon>Methanobacteriati</taxon>
        <taxon>Methanobacteriota</taxon>
        <taxon>Thermococci</taxon>
        <taxon>Thermococcales</taxon>
        <taxon>Thermococcaceae</taxon>
        <taxon>Thermococcus</taxon>
    </lineage>
</organism>
<evidence type="ECO:0000313" key="3">
    <source>
        <dbReference type="Proteomes" id="UP000197156"/>
    </source>
</evidence>
<evidence type="ECO:0000313" key="2">
    <source>
        <dbReference type="EMBL" id="ASI99770.1"/>
    </source>
</evidence>
<dbReference type="KEGG" id="tce:A3L02_09440"/>
<keyword evidence="3" id="KW-1185">Reference proteome</keyword>
<name>A0A218P4A5_THECE</name>
<reference evidence="2 3" key="1">
    <citation type="submission" date="2016-03" db="EMBL/GenBank/DDBJ databases">
        <title>Complete genome sequence of Thermococcus celer.</title>
        <authorList>
            <person name="Oger P.M."/>
        </authorList>
    </citation>
    <scope>NUCLEOTIDE SEQUENCE [LARGE SCALE GENOMIC DNA]</scope>
    <source>
        <strain evidence="2 3">Vu 13</strain>
    </source>
</reference>
<gene>
    <name evidence="2" type="ORF">A3L02_09440</name>
</gene>
<proteinExistence type="predicted"/>
<dbReference type="Proteomes" id="UP000197156">
    <property type="component" value="Chromosome"/>
</dbReference>
<feature type="transmembrane region" description="Helical" evidence="1">
    <location>
        <begin position="66"/>
        <end position="83"/>
    </location>
</feature>
<sequence>MIPVALGEVFLYYFYFGFNFLFIALLAYKIVTGKIPKKWRPLVESVLSLTTFMALLLVMGVTNETVVYLIALVFLVVTWKEEYERKLFGRLSKGLTRPILYLLVLFVISFAAVYWKTNLPVLAIPLGIIHLAYAGLVYYAHKTWEEGGMWRA</sequence>
<accession>A0A218P4A5</accession>
<dbReference type="EMBL" id="CP014854">
    <property type="protein sequence ID" value="ASI99770.1"/>
    <property type="molecule type" value="Genomic_DNA"/>
</dbReference>
<feature type="transmembrane region" description="Helical" evidence="1">
    <location>
        <begin position="95"/>
        <end position="115"/>
    </location>
</feature>
<dbReference type="AlphaFoldDB" id="A0A218P4A5"/>
<keyword evidence="1" id="KW-0812">Transmembrane</keyword>
<protein>
    <submittedName>
        <fullName evidence="2">Uncharacterized protein</fullName>
    </submittedName>
</protein>
<evidence type="ECO:0000256" key="1">
    <source>
        <dbReference type="SAM" id="Phobius"/>
    </source>
</evidence>
<feature type="transmembrane region" description="Helical" evidence="1">
    <location>
        <begin position="121"/>
        <end position="141"/>
    </location>
</feature>
<keyword evidence="1" id="KW-0472">Membrane</keyword>
<keyword evidence="1" id="KW-1133">Transmembrane helix</keyword>